<accession>A0AAV6ZP71</accession>
<gene>
    <name evidence="1" type="ORF">GDO81_021849</name>
</gene>
<keyword evidence="2" id="KW-1185">Reference proteome</keyword>
<dbReference type="EMBL" id="WNYA01000209">
    <property type="protein sequence ID" value="KAG8549242.1"/>
    <property type="molecule type" value="Genomic_DNA"/>
</dbReference>
<dbReference type="Proteomes" id="UP000824782">
    <property type="component" value="Unassembled WGS sequence"/>
</dbReference>
<sequence>MAAYSVPALEVLGGQLLWFGGEPFGFVLWETAAPLVSFLETVGGHYSIPVLFIRGRCHPYRRCPTIEELSLPHTCGDEHTMLKGLCLGALQNFFAEISAPVSDHYNPFYTQRGGAAAVEGACVMIIFYYYHTRPLPAPPL</sequence>
<evidence type="ECO:0000313" key="1">
    <source>
        <dbReference type="EMBL" id="KAG8549242.1"/>
    </source>
</evidence>
<name>A0AAV6ZP71_ENGPU</name>
<reference evidence="1" key="1">
    <citation type="thesis" date="2020" institute="ProQuest LLC" country="789 East Eisenhower Parkway, Ann Arbor, MI, USA">
        <title>Comparative Genomics and Chromosome Evolution.</title>
        <authorList>
            <person name="Mudd A.B."/>
        </authorList>
    </citation>
    <scope>NUCLEOTIDE SEQUENCE</scope>
    <source>
        <strain evidence="1">237g6f4</strain>
        <tissue evidence="1">Blood</tissue>
    </source>
</reference>
<evidence type="ECO:0000313" key="2">
    <source>
        <dbReference type="Proteomes" id="UP000824782"/>
    </source>
</evidence>
<organism evidence="1 2">
    <name type="scientific">Engystomops pustulosus</name>
    <name type="common">Tungara frog</name>
    <name type="synonym">Physalaemus pustulosus</name>
    <dbReference type="NCBI Taxonomy" id="76066"/>
    <lineage>
        <taxon>Eukaryota</taxon>
        <taxon>Metazoa</taxon>
        <taxon>Chordata</taxon>
        <taxon>Craniata</taxon>
        <taxon>Vertebrata</taxon>
        <taxon>Euteleostomi</taxon>
        <taxon>Amphibia</taxon>
        <taxon>Batrachia</taxon>
        <taxon>Anura</taxon>
        <taxon>Neobatrachia</taxon>
        <taxon>Hyloidea</taxon>
        <taxon>Leptodactylidae</taxon>
        <taxon>Leiuperinae</taxon>
        <taxon>Engystomops</taxon>
    </lineage>
</organism>
<dbReference type="AlphaFoldDB" id="A0AAV6ZP71"/>
<proteinExistence type="predicted"/>
<comment type="caution">
    <text evidence="1">The sequence shown here is derived from an EMBL/GenBank/DDBJ whole genome shotgun (WGS) entry which is preliminary data.</text>
</comment>
<protein>
    <submittedName>
        <fullName evidence="1">Uncharacterized protein</fullName>
    </submittedName>
</protein>